<feature type="domain" description="Imm-5-like" evidence="1">
    <location>
        <begin position="16"/>
        <end position="99"/>
    </location>
</feature>
<evidence type="ECO:0000313" key="2">
    <source>
        <dbReference type="EMBL" id="APU15416.1"/>
    </source>
</evidence>
<accession>A0AAC9LDM7</accession>
<dbReference type="EMBL" id="CP016076">
    <property type="protein sequence ID" value="APU15416.1"/>
    <property type="molecule type" value="Genomic_DNA"/>
</dbReference>
<evidence type="ECO:0000259" key="1">
    <source>
        <dbReference type="Pfam" id="PF21805"/>
    </source>
</evidence>
<protein>
    <recommendedName>
        <fullName evidence="1">Imm-5-like domain-containing protein</fullName>
    </recommendedName>
</protein>
<dbReference type="InterPro" id="IPR048667">
    <property type="entry name" value="Imm5-like"/>
</dbReference>
<name>A0AAC9LDM7_9PSEU</name>
<reference evidence="3" key="1">
    <citation type="submission" date="2016-06" db="EMBL/GenBank/DDBJ databases">
        <title>Complete genome sequence of Actinoalloteichus fjordicus DSM 46855 (=ADI127-17), type strain of the new species Actinoalloteichus fjordicus.</title>
        <authorList>
            <person name="Ruckert C."/>
            <person name="Nouioui I."/>
            <person name="Willmese J."/>
            <person name="van Wezel G."/>
            <person name="Klenk H.-P."/>
            <person name="Kalinowski J."/>
            <person name="Zotchev S.B."/>
        </authorList>
    </citation>
    <scope>NUCLEOTIDE SEQUENCE [LARGE SCALE GENOMIC DNA]</scope>
    <source>
        <strain evidence="3">ADI127-7</strain>
    </source>
</reference>
<sequence length="187" mass="19205">MTTAGEHPTIELSLAELREIAGYAVACAEPAMAIFDRARPSDRRSRAAVDAAQAFAAGAARTKGIREAAWAAQRAFGAARDAGQAAAAEAARAAVASAGAAFLHPLARATQVWHLLGSAAHAARAFELAACDDPAVGAAHLEQARVLARPVVVRVLLRYPNAPGGRGRTGELLRSLDAALRQQAAGA</sequence>
<dbReference type="KEGG" id="acad:UA74_16930"/>
<keyword evidence="3" id="KW-1185">Reference proteome</keyword>
<dbReference type="AlphaFoldDB" id="A0AAC9LDM7"/>
<dbReference type="RefSeq" id="WP_075741146.1">
    <property type="nucleotide sequence ID" value="NZ_CP016076.1"/>
</dbReference>
<organism evidence="2 3">
    <name type="scientific">Actinoalloteichus fjordicus</name>
    <dbReference type="NCBI Taxonomy" id="1612552"/>
    <lineage>
        <taxon>Bacteria</taxon>
        <taxon>Bacillati</taxon>
        <taxon>Actinomycetota</taxon>
        <taxon>Actinomycetes</taxon>
        <taxon>Pseudonocardiales</taxon>
        <taxon>Pseudonocardiaceae</taxon>
        <taxon>Actinoalloteichus</taxon>
    </lineage>
</organism>
<evidence type="ECO:0000313" key="3">
    <source>
        <dbReference type="Proteomes" id="UP000185511"/>
    </source>
</evidence>
<proteinExistence type="predicted"/>
<gene>
    <name evidence="2" type="ORF">UA74_16930</name>
</gene>
<dbReference type="Pfam" id="PF21805">
    <property type="entry name" value="Imm5_like"/>
    <property type="match status" value="1"/>
</dbReference>
<dbReference type="Proteomes" id="UP000185511">
    <property type="component" value="Chromosome"/>
</dbReference>